<keyword evidence="2 6" id="KW-0812">Transmembrane</keyword>
<feature type="compositionally biased region" description="Basic and acidic residues" evidence="5">
    <location>
        <begin position="1"/>
        <end position="12"/>
    </location>
</feature>
<feature type="transmembrane region" description="Helical" evidence="6">
    <location>
        <begin position="200"/>
        <end position="221"/>
    </location>
</feature>
<dbReference type="Pfam" id="PF13520">
    <property type="entry name" value="AA_permease_2"/>
    <property type="match status" value="1"/>
</dbReference>
<dbReference type="GO" id="GO:0016020">
    <property type="term" value="C:membrane"/>
    <property type="evidence" value="ECO:0007669"/>
    <property type="project" value="UniProtKB-SubCell"/>
</dbReference>
<feature type="transmembrane region" description="Helical" evidence="6">
    <location>
        <begin position="361"/>
        <end position="380"/>
    </location>
</feature>
<feature type="region of interest" description="Disordered" evidence="5">
    <location>
        <begin position="1"/>
        <end position="22"/>
    </location>
</feature>
<evidence type="ECO:0000313" key="7">
    <source>
        <dbReference type="EMBL" id="WFD34152.1"/>
    </source>
</evidence>
<sequence>MSPRDSLDDLRTDTLSLDAGCPPPVSLHYALSRQPSAKSTAASVRAPSAHTADAAAAAPAAAAADASADPNADHSAPTSAKPVGLLSAIFLMVNRILGTGVFSTSSTILAQGGSVGISLIYWLIGGIIAALGFAVYAEFASAFPRNGGELNYLQYVFRSPPFLVASMFAAQALLLGQAAGNANAAGQYFIHAAGGSTDAWNSKGIGVAILCAALIVHGCFLRYGLLFQNALGIFKVVILLLIVFAGFAALAGHINVPDPRNFDNAFAGSRNDIYGVSQCIYNAVWSYVGYSNLFYALGEVRNPLRTIKIAGPLALISLTTLYVLAQVAYFAAVPREDILGSNQIIAALFFKNVFGDRSARALSVFVALSAVANVFAVLFAQGRLNQALGRDAIIPFSKFFASNRPFNSPLAGLAWHTVVTLVLLLAPQQNAAYQFVLNLSSYPLNVINTAVGLALILAYLPAPLRPKCFHDWHPPFRASLPVATIFMLISLFLVVAPWIPPPADEPASSLWYALAPAVSLGFFAAGACYWLVWYVILPRLFHYSLRHVESTLSDGTPISEFLIEKHSSEKADALDSPTYSPA</sequence>
<feature type="transmembrane region" description="Helical" evidence="6">
    <location>
        <begin position="476"/>
        <end position="499"/>
    </location>
</feature>
<feature type="transmembrane region" description="Helical" evidence="6">
    <location>
        <begin position="274"/>
        <end position="297"/>
    </location>
</feature>
<dbReference type="PANTHER" id="PTHR11785">
    <property type="entry name" value="AMINO ACID TRANSPORTER"/>
    <property type="match status" value="1"/>
</dbReference>
<dbReference type="AlphaFoldDB" id="A0AAF0J553"/>
<proteinExistence type="predicted"/>
<dbReference type="PANTHER" id="PTHR11785:SF498">
    <property type="entry name" value="HIGH-AFFINITY METHIONINE PERMEASE"/>
    <property type="match status" value="1"/>
</dbReference>
<accession>A0AAF0J553</accession>
<feature type="transmembrane region" description="Helical" evidence="6">
    <location>
        <begin position="446"/>
        <end position="464"/>
    </location>
</feature>
<dbReference type="EMBL" id="CP119878">
    <property type="protein sequence ID" value="WFD34152.1"/>
    <property type="molecule type" value="Genomic_DNA"/>
</dbReference>
<evidence type="ECO:0000313" key="8">
    <source>
        <dbReference type="Proteomes" id="UP001219933"/>
    </source>
</evidence>
<feature type="transmembrane region" description="Helical" evidence="6">
    <location>
        <begin position="406"/>
        <end position="426"/>
    </location>
</feature>
<evidence type="ECO:0000256" key="1">
    <source>
        <dbReference type="ARBA" id="ARBA00004141"/>
    </source>
</evidence>
<feature type="transmembrane region" description="Helical" evidence="6">
    <location>
        <begin position="309"/>
        <end position="332"/>
    </location>
</feature>
<keyword evidence="3 6" id="KW-1133">Transmembrane helix</keyword>
<evidence type="ECO:0000256" key="6">
    <source>
        <dbReference type="SAM" id="Phobius"/>
    </source>
</evidence>
<comment type="subcellular location">
    <subcellularLocation>
        <location evidence="1">Membrane</location>
        <topology evidence="1">Multi-pass membrane protein</topology>
    </subcellularLocation>
</comment>
<evidence type="ECO:0000256" key="3">
    <source>
        <dbReference type="ARBA" id="ARBA00022989"/>
    </source>
</evidence>
<keyword evidence="4 6" id="KW-0472">Membrane</keyword>
<dbReference type="Gene3D" id="1.20.1740.10">
    <property type="entry name" value="Amino acid/polyamine transporter I"/>
    <property type="match status" value="1"/>
</dbReference>
<evidence type="ECO:0000256" key="4">
    <source>
        <dbReference type="ARBA" id="ARBA00023136"/>
    </source>
</evidence>
<feature type="transmembrane region" description="Helical" evidence="6">
    <location>
        <begin position="511"/>
        <end position="536"/>
    </location>
</feature>
<organism evidence="7 8">
    <name type="scientific">Malassezia cuniculi</name>
    <dbReference type="NCBI Taxonomy" id="948313"/>
    <lineage>
        <taxon>Eukaryota</taxon>
        <taxon>Fungi</taxon>
        <taxon>Dikarya</taxon>
        <taxon>Basidiomycota</taxon>
        <taxon>Ustilaginomycotina</taxon>
        <taxon>Malasseziomycetes</taxon>
        <taxon>Malasseziales</taxon>
        <taxon>Malasseziaceae</taxon>
        <taxon>Malassezia</taxon>
    </lineage>
</organism>
<dbReference type="GO" id="GO:0015179">
    <property type="term" value="F:L-amino acid transmembrane transporter activity"/>
    <property type="evidence" value="ECO:0007669"/>
    <property type="project" value="TreeGrafter"/>
</dbReference>
<dbReference type="InterPro" id="IPR002293">
    <property type="entry name" value="AA/rel_permease1"/>
</dbReference>
<dbReference type="InterPro" id="IPR050598">
    <property type="entry name" value="AminoAcid_Transporter"/>
</dbReference>
<reference evidence="7" key="1">
    <citation type="submission" date="2023-03" db="EMBL/GenBank/DDBJ databases">
        <title>Mating type loci evolution in Malassezia.</title>
        <authorList>
            <person name="Coelho M.A."/>
        </authorList>
    </citation>
    <scope>NUCLEOTIDE SEQUENCE</scope>
    <source>
        <strain evidence="7">CBS 11721</strain>
    </source>
</reference>
<gene>
    <name evidence="7" type="primary">MUP1</name>
    <name evidence="7" type="ORF">MCUN1_000988</name>
</gene>
<evidence type="ECO:0000256" key="5">
    <source>
        <dbReference type="SAM" id="MobiDB-lite"/>
    </source>
</evidence>
<protein>
    <submittedName>
        <fullName evidence="7">Methionine permease</fullName>
    </submittedName>
</protein>
<dbReference type="Proteomes" id="UP001219933">
    <property type="component" value="Chromosome 2"/>
</dbReference>
<feature type="transmembrane region" description="Helical" evidence="6">
    <location>
        <begin position="233"/>
        <end position="254"/>
    </location>
</feature>
<keyword evidence="8" id="KW-1185">Reference proteome</keyword>
<feature type="transmembrane region" description="Helical" evidence="6">
    <location>
        <begin position="115"/>
        <end position="139"/>
    </location>
</feature>
<name>A0AAF0J553_9BASI</name>
<feature type="transmembrane region" description="Helical" evidence="6">
    <location>
        <begin position="83"/>
        <end position="103"/>
    </location>
</feature>
<evidence type="ECO:0000256" key="2">
    <source>
        <dbReference type="ARBA" id="ARBA00022692"/>
    </source>
</evidence>